<reference evidence="7" key="1">
    <citation type="submission" date="2022-01" db="EMBL/GenBank/DDBJ databases">
        <title>Genome Sequence Resource for Two Populations of Ditylenchus destructor, the Migratory Endoparasitic Phytonematode.</title>
        <authorList>
            <person name="Zhang H."/>
            <person name="Lin R."/>
            <person name="Xie B."/>
        </authorList>
    </citation>
    <scope>NUCLEOTIDE SEQUENCE</scope>
    <source>
        <strain evidence="7">BazhouSP</strain>
    </source>
</reference>
<dbReference type="PROSITE" id="PS50217">
    <property type="entry name" value="BZIP"/>
    <property type="match status" value="1"/>
</dbReference>
<feature type="compositionally biased region" description="Basic and acidic residues" evidence="5">
    <location>
        <begin position="150"/>
        <end position="182"/>
    </location>
</feature>
<dbReference type="PANTHER" id="PTHR23351:SF24">
    <property type="entry name" value="ACTIVATING TRANSCRIPTION FACTOR 3-RELATED"/>
    <property type="match status" value="1"/>
</dbReference>
<evidence type="ECO:0000256" key="3">
    <source>
        <dbReference type="ARBA" id="ARBA00023163"/>
    </source>
</evidence>
<dbReference type="SMART" id="SM00338">
    <property type="entry name" value="BRLZ"/>
    <property type="match status" value="1"/>
</dbReference>
<sequence length="369" mass="43072">MFDLIIHIILLSTDRFIKLLARSFPVILTVEVFVSHTERKQNGLSIVSMNVKNEPYLAALLDESANFSYPIEEIPSSADVPLSWMTPEYCMLQNALHPDYLFHPEVAFEMEVTDDSLTTQSFTTSTEYGINDAHNHEKPRKRSTRKGGRLPKEVDEKHRQSLTKEDIDKLGKRRERNREAAAKCRKRRLEQIAKLEQEIKKLRAESQEYMRMVDQLQRERDHFARQLRQHANCKVFNHRQRNFSQYYSLEPPRLSPMSSALSTSYQTNSYHAGTDSLPESLVSSFRHADGMNCDETENRVVPCLKRQYRKKARNSSVKTVSVIGKQMNRKNNTPDLPLDFEERTKMRRAVRAQQESEEWKELFCQIATT</sequence>
<evidence type="ECO:0000256" key="4">
    <source>
        <dbReference type="SAM" id="Coils"/>
    </source>
</evidence>
<feature type="domain" description="BZIP" evidence="6">
    <location>
        <begin position="167"/>
        <end position="230"/>
    </location>
</feature>
<dbReference type="SUPFAM" id="SSF57959">
    <property type="entry name" value="Leucine zipper domain"/>
    <property type="match status" value="1"/>
</dbReference>
<evidence type="ECO:0000313" key="7">
    <source>
        <dbReference type="EMBL" id="KAI1712011.1"/>
    </source>
</evidence>
<evidence type="ECO:0000256" key="2">
    <source>
        <dbReference type="ARBA" id="ARBA00023125"/>
    </source>
</evidence>
<dbReference type="PROSITE" id="PS00036">
    <property type="entry name" value="BZIP_BASIC"/>
    <property type="match status" value="1"/>
</dbReference>
<feature type="coiled-coil region" evidence="4">
    <location>
        <begin position="185"/>
        <end position="226"/>
    </location>
</feature>
<dbReference type="InterPro" id="IPR002112">
    <property type="entry name" value="Leuzip_Jun"/>
</dbReference>
<name>A0AAD4N3V1_9BILA</name>
<dbReference type="Pfam" id="PF00170">
    <property type="entry name" value="bZIP_1"/>
    <property type="match status" value="1"/>
</dbReference>
<dbReference type="InterPro" id="IPR004827">
    <property type="entry name" value="bZIP"/>
</dbReference>
<dbReference type="Proteomes" id="UP001201812">
    <property type="component" value="Unassembled WGS sequence"/>
</dbReference>
<dbReference type="InterPro" id="IPR046347">
    <property type="entry name" value="bZIP_sf"/>
</dbReference>
<keyword evidence="3" id="KW-0804">Transcription</keyword>
<dbReference type="PANTHER" id="PTHR23351">
    <property type="entry name" value="FOS TRANSCRIPTION FACTOR-RELATED"/>
    <property type="match status" value="1"/>
</dbReference>
<keyword evidence="2" id="KW-0238">DNA-binding</keyword>
<dbReference type="GO" id="GO:0000978">
    <property type="term" value="F:RNA polymerase II cis-regulatory region sequence-specific DNA binding"/>
    <property type="evidence" value="ECO:0007669"/>
    <property type="project" value="TreeGrafter"/>
</dbReference>
<keyword evidence="1" id="KW-0805">Transcription regulation</keyword>
<dbReference type="EMBL" id="JAKKPZ010000020">
    <property type="protein sequence ID" value="KAI1712011.1"/>
    <property type="molecule type" value="Genomic_DNA"/>
</dbReference>
<gene>
    <name evidence="7" type="ORF">DdX_09975</name>
</gene>
<dbReference type="AlphaFoldDB" id="A0AAD4N3V1"/>
<dbReference type="GO" id="GO:0000981">
    <property type="term" value="F:DNA-binding transcription factor activity, RNA polymerase II-specific"/>
    <property type="evidence" value="ECO:0007669"/>
    <property type="project" value="TreeGrafter"/>
</dbReference>
<evidence type="ECO:0000313" key="8">
    <source>
        <dbReference type="Proteomes" id="UP001201812"/>
    </source>
</evidence>
<dbReference type="GO" id="GO:0005634">
    <property type="term" value="C:nucleus"/>
    <property type="evidence" value="ECO:0007669"/>
    <property type="project" value="TreeGrafter"/>
</dbReference>
<dbReference type="InterPro" id="IPR000837">
    <property type="entry name" value="AP-1"/>
</dbReference>
<organism evidence="7 8">
    <name type="scientific">Ditylenchus destructor</name>
    <dbReference type="NCBI Taxonomy" id="166010"/>
    <lineage>
        <taxon>Eukaryota</taxon>
        <taxon>Metazoa</taxon>
        <taxon>Ecdysozoa</taxon>
        <taxon>Nematoda</taxon>
        <taxon>Chromadorea</taxon>
        <taxon>Rhabditida</taxon>
        <taxon>Tylenchina</taxon>
        <taxon>Tylenchomorpha</taxon>
        <taxon>Sphaerularioidea</taxon>
        <taxon>Anguinidae</taxon>
        <taxon>Anguininae</taxon>
        <taxon>Ditylenchus</taxon>
    </lineage>
</organism>
<protein>
    <submittedName>
        <fullName evidence="7">BZIP transcription factor domain-containing protein</fullName>
    </submittedName>
</protein>
<evidence type="ECO:0000256" key="1">
    <source>
        <dbReference type="ARBA" id="ARBA00023015"/>
    </source>
</evidence>
<comment type="caution">
    <text evidence="7">The sequence shown here is derived from an EMBL/GenBank/DDBJ whole genome shotgun (WGS) entry which is preliminary data.</text>
</comment>
<dbReference type="PRINTS" id="PR00043">
    <property type="entry name" value="LEUZIPPRJUN"/>
</dbReference>
<proteinExistence type="predicted"/>
<keyword evidence="4" id="KW-0175">Coiled coil</keyword>
<dbReference type="Gene3D" id="1.20.5.170">
    <property type="match status" value="1"/>
</dbReference>
<evidence type="ECO:0000256" key="5">
    <source>
        <dbReference type="SAM" id="MobiDB-lite"/>
    </source>
</evidence>
<feature type="region of interest" description="Disordered" evidence="5">
    <location>
        <begin position="125"/>
        <end position="182"/>
    </location>
</feature>
<evidence type="ECO:0000259" key="6">
    <source>
        <dbReference type="PROSITE" id="PS50217"/>
    </source>
</evidence>
<keyword evidence="8" id="KW-1185">Reference proteome</keyword>
<feature type="compositionally biased region" description="Basic residues" evidence="5">
    <location>
        <begin position="137"/>
        <end position="149"/>
    </location>
</feature>
<accession>A0AAD4N3V1</accession>